<dbReference type="PANTHER" id="PTHR46743">
    <property type="entry name" value="TEICHOIC ACIDS EXPORT ATP-BINDING PROTEIN TAGH"/>
    <property type="match status" value="1"/>
</dbReference>
<evidence type="ECO:0000313" key="8">
    <source>
        <dbReference type="Proteomes" id="UP000020077"/>
    </source>
</evidence>
<dbReference type="GO" id="GO:0016887">
    <property type="term" value="F:ATP hydrolysis activity"/>
    <property type="evidence" value="ECO:0007669"/>
    <property type="project" value="InterPro"/>
</dbReference>
<comment type="similarity">
    <text evidence="1">Belongs to the ABC transporter superfamily.</text>
</comment>
<dbReference type="EC" id="3.6.3.40" evidence="7"/>
<keyword evidence="3" id="KW-1003">Cell membrane</keyword>
<dbReference type="SMART" id="SM00382">
    <property type="entry name" value="AAA"/>
    <property type="match status" value="1"/>
</dbReference>
<keyword evidence="7" id="KW-0378">Hydrolase</keyword>
<dbReference type="GO" id="GO:0005524">
    <property type="term" value="F:ATP binding"/>
    <property type="evidence" value="ECO:0007669"/>
    <property type="project" value="UniProtKB-KW"/>
</dbReference>
<evidence type="ECO:0000256" key="1">
    <source>
        <dbReference type="ARBA" id="ARBA00005417"/>
    </source>
</evidence>
<name>A0A080LUE4_9PROT</name>
<dbReference type="AlphaFoldDB" id="A0A080LUE4"/>
<dbReference type="SUPFAM" id="SSF52540">
    <property type="entry name" value="P-loop containing nucleoside triphosphate hydrolases"/>
    <property type="match status" value="1"/>
</dbReference>
<organism evidence="7 8">
    <name type="scientific">Candidatus Accumulibacter phosphatis</name>
    <dbReference type="NCBI Taxonomy" id="327160"/>
    <lineage>
        <taxon>Bacteria</taxon>
        <taxon>Pseudomonadati</taxon>
        <taxon>Pseudomonadota</taxon>
        <taxon>Betaproteobacteria</taxon>
        <taxon>Candidatus Accumulibacter</taxon>
    </lineage>
</organism>
<dbReference type="InterPro" id="IPR003439">
    <property type="entry name" value="ABC_transporter-like_ATP-bd"/>
</dbReference>
<evidence type="ECO:0000256" key="5">
    <source>
        <dbReference type="ARBA" id="ARBA00022840"/>
    </source>
</evidence>
<keyword evidence="5 7" id="KW-0067">ATP-binding</keyword>
<proteinExistence type="inferred from homology"/>
<keyword evidence="2" id="KW-0813">Transport</keyword>
<keyword evidence="3" id="KW-0472">Membrane</keyword>
<protein>
    <submittedName>
        <fullName evidence="7">Teichoic acids export ATP-binding protein TagH</fullName>
        <ecNumber evidence="7">3.6.3.40</ecNumber>
    </submittedName>
</protein>
<dbReference type="InterPro" id="IPR029439">
    <property type="entry name" value="Wzt_C"/>
</dbReference>
<keyword evidence="4" id="KW-0547">Nucleotide-binding</keyword>
<dbReference type="GO" id="GO:0140359">
    <property type="term" value="F:ABC-type transporter activity"/>
    <property type="evidence" value="ECO:0007669"/>
    <property type="project" value="InterPro"/>
</dbReference>
<accession>A0A080LUE4</accession>
<dbReference type="Pfam" id="PF14524">
    <property type="entry name" value="Wzt_C"/>
    <property type="match status" value="1"/>
</dbReference>
<sequence>MSFDDPVIRVNNLSKCYQIYDKPQDRLKQAIMPRLWRLTGRTERPYYREFWALNNVSFEVRRGETMGVIGRNGSGKSTLLQILCGILTPSSGSVEIAGRVAALLELGSGFNPEFTGRENVFLNASVLGLADEEIRARLDDIVEFSEVGDFIDQPVKTYSSGMYVRLAFAVIAHVDADILIIDEALSVGDVFFVQKCMRFLRKFMERGTVLFVSHDSGAVINLCHTALWLNHGEVVSHGEPKAVSEKYLENLARSAIGIDHQPGSRSVQPAATLQQVRRGIPRDMRQDFLNSSSLRNDIQIFAFVEDAHSFGAGGATITGVCLTDRDTQPLNWVVGGEDVCLIISGVAHQGIVGAIAGFHLKDRLGQVLFGDNTFLRYLDTPVRLHGGQCFEARFAFRMPILPAGDYTVGVAFAEGSQAQHVQHHWIHDALAVHSISSSVATGLIGIPMEEIVLEVSACAVSGLPGKDDEYSVHAAGNGEGK</sequence>
<dbReference type="CDD" id="cd03220">
    <property type="entry name" value="ABC_KpsT_Wzt"/>
    <property type="match status" value="1"/>
</dbReference>
<dbReference type="EMBL" id="JDVG02000423">
    <property type="protein sequence ID" value="KFB72217.1"/>
    <property type="molecule type" value="Genomic_DNA"/>
</dbReference>
<dbReference type="Gene3D" id="2.70.50.60">
    <property type="entry name" value="abc- transporter (atp binding component) like domain"/>
    <property type="match status" value="1"/>
</dbReference>
<dbReference type="Pfam" id="PF00005">
    <property type="entry name" value="ABC_tran"/>
    <property type="match status" value="1"/>
</dbReference>
<reference evidence="7 8" key="1">
    <citation type="submission" date="2014-02" db="EMBL/GenBank/DDBJ databases">
        <title>Expanding our view of genomic diversity in Candidatus Accumulibacter clades.</title>
        <authorList>
            <person name="Skennerton C.T."/>
            <person name="Barr J.J."/>
            <person name="Slater F.R."/>
            <person name="Bond P.L."/>
            <person name="Tyson G.W."/>
        </authorList>
    </citation>
    <scope>NUCLEOTIDE SEQUENCE [LARGE SCALE GENOMIC DNA]</scope>
    <source>
        <strain evidence="8">BA-91</strain>
    </source>
</reference>
<evidence type="ECO:0000256" key="2">
    <source>
        <dbReference type="ARBA" id="ARBA00022448"/>
    </source>
</evidence>
<evidence type="ECO:0000313" key="7">
    <source>
        <dbReference type="EMBL" id="KFB72217.1"/>
    </source>
</evidence>
<dbReference type="Gene3D" id="3.40.50.300">
    <property type="entry name" value="P-loop containing nucleotide triphosphate hydrolases"/>
    <property type="match status" value="1"/>
</dbReference>
<dbReference type="InterPro" id="IPR027417">
    <property type="entry name" value="P-loop_NTPase"/>
</dbReference>
<dbReference type="InterPro" id="IPR015860">
    <property type="entry name" value="ABC_transpr_TagH-like"/>
</dbReference>
<dbReference type="InterPro" id="IPR050683">
    <property type="entry name" value="Bact_Polysacc_Export_ATP-bd"/>
</dbReference>
<gene>
    <name evidence="7" type="primary">tagH_2</name>
    <name evidence="7" type="ORF">AW09_002600</name>
</gene>
<evidence type="ECO:0000259" key="6">
    <source>
        <dbReference type="PROSITE" id="PS50893"/>
    </source>
</evidence>
<comment type="caution">
    <text evidence="7">The sequence shown here is derived from an EMBL/GenBank/DDBJ whole genome shotgun (WGS) entry which is preliminary data.</text>
</comment>
<dbReference type="CDD" id="cd10147">
    <property type="entry name" value="Wzt_C-like"/>
    <property type="match status" value="1"/>
</dbReference>
<evidence type="ECO:0000256" key="3">
    <source>
        <dbReference type="ARBA" id="ARBA00022475"/>
    </source>
</evidence>
<feature type="domain" description="ABC transporter" evidence="6">
    <location>
        <begin position="8"/>
        <end position="256"/>
    </location>
</feature>
<evidence type="ECO:0000256" key="4">
    <source>
        <dbReference type="ARBA" id="ARBA00022741"/>
    </source>
</evidence>
<dbReference type="Proteomes" id="UP000020077">
    <property type="component" value="Unassembled WGS sequence"/>
</dbReference>
<dbReference type="PANTHER" id="PTHR46743:SF2">
    <property type="entry name" value="TEICHOIC ACIDS EXPORT ATP-BINDING PROTEIN TAGH"/>
    <property type="match status" value="1"/>
</dbReference>
<dbReference type="GO" id="GO:0016020">
    <property type="term" value="C:membrane"/>
    <property type="evidence" value="ECO:0007669"/>
    <property type="project" value="InterPro"/>
</dbReference>
<dbReference type="PROSITE" id="PS50893">
    <property type="entry name" value="ABC_TRANSPORTER_2"/>
    <property type="match status" value="1"/>
</dbReference>
<dbReference type="InterPro" id="IPR003593">
    <property type="entry name" value="AAA+_ATPase"/>
</dbReference>